<reference evidence="1 2" key="1">
    <citation type="journal article" date="2019" name="Genome Biol. Evol.">
        <title>Insights into the evolution of the New World diploid cottons (Gossypium, subgenus Houzingenia) based on genome sequencing.</title>
        <authorList>
            <person name="Grover C.E."/>
            <person name="Arick M.A. 2nd"/>
            <person name="Thrash A."/>
            <person name="Conover J.L."/>
            <person name="Sanders W.S."/>
            <person name="Peterson D.G."/>
            <person name="Frelichowski J.E."/>
            <person name="Scheffler J.A."/>
            <person name="Scheffler B.E."/>
            <person name="Wendel J.F."/>
        </authorList>
    </citation>
    <scope>NUCLEOTIDE SEQUENCE [LARGE SCALE GENOMIC DNA]</scope>
    <source>
        <strain evidence="1">157</strain>
        <tissue evidence="1">Leaf</tissue>
    </source>
</reference>
<keyword evidence="2" id="KW-1185">Reference proteome</keyword>
<organism evidence="1 2">
    <name type="scientific">Gossypium lobatum</name>
    <dbReference type="NCBI Taxonomy" id="34289"/>
    <lineage>
        <taxon>Eukaryota</taxon>
        <taxon>Viridiplantae</taxon>
        <taxon>Streptophyta</taxon>
        <taxon>Embryophyta</taxon>
        <taxon>Tracheophyta</taxon>
        <taxon>Spermatophyta</taxon>
        <taxon>Magnoliopsida</taxon>
        <taxon>eudicotyledons</taxon>
        <taxon>Gunneridae</taxon>
        <taxon>Pentapetalae</taxon>
        <taxon>rosids</taxon>
        <taxon>malvids</taxon>
        <taxon>Malvales</taxon>
        <taxon>Malvaceae</taxon>
        <taxon>Malvoideae</taxon>
        <taxon>Gossypium</taxon>
    </lineage>
</organism>
<accession>A0A7J8N1H4</accession>
<gene>
    <name evidence="1" type="ORF">Golob_004369</name>
</gene>
<proteinExistence type="predicted"/>
<protein>
    <submittedName>
        <fullName evidence="1">Uncharacterized protein</fullName>
    </submittedName>
</protein>
<dbReference type="Proteomes" id="UP000593572">
    <property type="component" value="Unassembled WGS sequence"/>
</dbReference>
<name>A0A7J8N1H4_9ROSI</name>
<dbReference type="EMBL" id="JABEZX010000011">
    <property type="protein sequence ID" value="MBA0570755.1"/>
    <property type="molecule type" value="Genomic_DNA"/>
</dbReference>
<evidence type="ECO:0000313" key="1">
    <source>
        <dbReference type="EMBL" id="MBA0570755.1"/>
    </source>
</evidence>
<comment type="caution">
    <text evidence="1">The sequence shown here is derived from an EMBL/GenBank/DDBJ whole genome shotgun (WGS) entry which is preliminary data.</text>
</comment>
<evidence type="ECO:0000313" key="2">
    <source>
        <dbReference type="Proteomes" id="UP000593572"/>
    </source>
</evidence>
<sequence>MSPSTNRKPSAQKRELYCHCGLKALVCNANTPRNKGTKFFGCANFKEWVEDNDDDTNLSGKEQGCTIDEIMIQNKMLLIENRRLRLENNELNIDEMQRN</sequence>
<dbReference type="AlphaFoldDB" id="A0A7J8N1H4"/>